<dbReference type="Proteomes" id="UP000434850">
    <property type="component" value="Unassembled WGS sequence"/>
</dbReference>
<dbReference type="InterPro" id="IPR005198">
    <property type="entry name" value="Glyco_hydro_76"/>
</dbReference>
<feature type="compositionally biased region" description="Gly residues" evidence="1">
    <location>
        <begin position="33"/>
        <end position="42"/>
    </location>
</feature>
<dbReference type="OrthoDB" id="974455at2"/>
<feature type="region of interest" description="Disordered" evidence="1">
    <location>
        <begin position="23"/>
        <end position="45"/>
    </location>
</feature>
<dbReference type="PANTHER" id="PTHR47791">
    <property type="entry name" value="MEIOTICALLY UP-REGULATED GENE 191 PROTEIN"/>
    <property type="match status" value="1"/>
</dbReference>
<dbReference type="Pfam" id="PF03663">
    <property type="entry name" value="Glyco_hydro_76"/>
    <property type="match status" value="1"/>
</dbReference>
<dbReference type="EMBL" id="WQLA01000008">
    <property type="protein sequence ID" value="MVN93028.1"/>
    <property type="molecule type" value="Genomic_DNA"/>
</dbReference>
<dbReference type="PANTHER" id="PTHR47791:SF4">
    <property type="entry name" value="(PUTATIVE SECRETED PROTEIN)-RELATED"/>
    <property type="match status" value="1"/>
</dbReference>
<dbReference type="AlphaFoldDB" id="A0A6I4IHC9"/>
<accession>A0A6I4IHC9</accession>
<organism evidence="3 4">
    <name type="scientific">Mucilaginibacter aquatilis</name>
    <dbReference type="NCBI Taxonomy" id="1517760"/>
    <lineage>
        <taxon>Bacteria</taxon>
        <taxon>Pseudomonadati</taxon>
        <taxon>Bacteroidota</taxon>
        <taxon>Sphingobacteriia</taxon>
        <taxon>Sphingobacteriales</taxon>
        <taxon>Sphingobacteriaceae</taxon>
        <taxon>Mucilaginibacter</taxon>
    </lineage>
</organism>
<evidence type="ECO:0000313" key="3">
    <source>
        <dbReference type="EMBL" id="MVN93028.1"/>
    </source>
</evidence>
<name>A0A6I4IHC9_9SPHI</name>
<feature type="signal peptide" evidence="2">
    <location>
        <begin position="1"/>
        <end position="22"/>
    </location>
</feature>
<keyword evidence="2" id="KW-0732">Signal</keyword>
<dbReference type="GO" id="GO:0005975">
    <property type="term" value="P:carbohydrate metabolic process"/>
    <property type="evidence" value="ECO:0007669"/>
    <property type="project" value="InterPro"/>
</dbReference>
<dbReference type="RefSeq" id="WP_157543346.1">
    <property type="nucleotide sequence ID" value="NZ_WQLA01000008.1"/>
</dbReference>
<evidence type="ECO:0008006" key="5">
    <source>
        <dbReference type="Google" id="ProtNLM"/>
    </source>
</evidence>
<dbReference type="InterPro" id="IPR053169">
    <property type="entry name" value="MUG_Protein"/>
</dbReference>
<protein>
    <recommendedName>
        <fullName evidence="5">Glycosyl hydrolase family 76</fullName>
    </recommendedName>
</protein>
<dbReference type="SUPFAM" id="SSF48208">
    <property type="entry name" value="Six-hairpin glycosidases"/>
    <property type="match status" value="1"/>
</dbReference>
<evidence type="ECO:0000313" key="4">
    <source>
        <dbReference type="Proteomes" id="UP000434850"/>
    </source>
</evidence>
<comment type="caution">
    <text evidence="3">The sequence shown here is derived from an EMBL/GenBank/DDBJ whole genome shotgun (WGS) entry which is preliminary data.</text>
</comment>
<reference evidence="3 4" key="1">
    <citation type="submission" date="2019-12" db="EMBL/GenBank/DDBJ databases">
        <title>Mucilaginibacter sp. HME9299 genome sequencing and assembly.</title>
        <authorList>
            <person name="Kang H."/>
            <person name="Kim H."/>
            <person name="Joh K."/>
        </authorList>
    </citation>
    <scope>NUCLEOTIDE SEQUENCE [LARGE SCALE GENOMIC DNA]</scope>
    <source>
        <strain evidence="3 4">HME9299</strain>
    </source>
</reference>
<evidence type="ECO:0000256" key="1">
    <source>
        <dbReference type="SAM" id="MobiDB-lite"/>
    </source>
</evidence>
<evidence type="ECO:0000256" key="2">
    <source>
        <dbReference type="SAM" id="SignalP"/>
    </source>
</evidence>
<dbReference type="InterPro" id="IPR008928">
    <property type="entry name" value="6-hairpin_glycosidase_sf"/>
</dbReference>
<gene>
    <name evidence="3" type="ORF">GO816_17995</name>
</gene>
<dbReference type="PROSITE" id="PS51257">
    <property type="entry name" value="PROKAR_LIPOPROTEIN"/>
    <property type="match status" value="1"/>
</dbReference>
<feature type="chain" id="PRO_5026197908" description="Glycosyl hydrolase family 76" evidence="2">
    <location>
        <begin position="23"/>
        <end position="404"/>
    </location>
</feature>
<keyword evidence="4" id="KW-1185">Reference proteome</keyword>
<proteinExistence type="predicted"/>
<sequence>MRKQYYNLIIVLGVLFASCSKSKTTPDSENNGGNNGGGGDGGNPVTESVYLTNAKATQAFINSGYGTPFGSYKVNTTTNTTSAFEWYVASHIYADAAMVANGQAGSMTSMNNTFNWLKKLEDKSNANGGYYAYANLDGTGASGVKYTDDNALTGMAYLDAYDVTTGTVKGDYLAAAQSCAKWLINSGQWDNTFSGGFWWTTEKTVKPTQSNGLAMQLFARLYKITGTTQYKDWAILVNDWLNSQLYDSNSGLYIWQIEKNGSKNNVKFTYDNAIMVEAQLLYADAMGDNTYKTKAQALGNAMIRGLWDKSYNVFIFNTNDLRVNGCYSGWATQAMIKLYELDQNSNWLVYAKANVDAINVILKNPALNGYYQYAGLNGAGRYSNLEGVDQAWMQRVQVMLSKYR</sequence>
<dbReference type="Gene3D" id="1.50.10.20">
    <property type="match status" value="1"/>
</dbReference>